<gene>
    <name evidence="2" type="ORF">N7468_010193</name>
</gene>
<dbReference type="AlphaFoldDB" id="A0A9W9NC75"/>
<name>A0A9W9NC75_9EURO</name>
<feature type="compositionally biased region" description="Basic and acidic residues" evidence="1">
    <location>
        <begin position="421"/>
        <end position="432"/>
    </location>
</feature>
<feature type="compositionally biased region" description="Polar residues" evidence="1">
    <location>
        <begin position="309"/>
        <end position="320"/>
    </location>
</feature>
<feature type="compositionally biased region" description="Low complexity" evidence="1">
    <location>
        <begin position="460"/>
        <end position="470"/>
    </location>
</feature>
<proteinExistence type="predicted"/>
<dbReference type="Pfam" id="PF12511">
    <property type="entry name" value="DUF3716"/>
    <property type="match status" value="1"/>
</dbReference>
<feature type="region of interest" description="Disordered" evidence="1">
    <location>
        <begin position="1"/>
        <end position="72"/>
    </location>
</feature>
<keyword evidence="3" id="KW-1185">Reference proteome</keyword>
<reference evidence="2" key="1">
    <citation type="submission" date="2022-11" db="EMBL/GenBank/DDBJ databases">
        <authorList>
            <person name="Petersen C."/>
        </authorList>
    </citation>
    <scope>NUCLEOTIDE SEQUENCE</scope>
    <source>
        <strain evidence="2">IBT 19713</strain>
    </source>
</reference>
<feature type="compositionally biased region" description="Polar residues" evidence="1">
    <location>
        <begin position="15"/>
        <end position="25"/>
    </location>
</feature>
<feature type="compositionally biased region" description="Basic and acidic residues" evidence="1">
    <location>
        <begin position="298"/>
        <end position="308"/>
    </location>
</feature>
<dbReference type="Proteomes" id="UP001150941">
    <property type="component" value="Unassembled WGS sequence"/>
</dbReference>
<evidence type="ECO:0000313" key="2">
    <source>
        <dbReference type="EMBL" id="KAJ5217185.1"/>
    </source>
</evidence>
<feature type="region of interest" description="Disordered" evidence="1">
    <location>
        <begin position="251"/>
        <end position="470"/>
    </location>
</feature>
<feature type="compositionally biased region" description="Polar residues" evidence="1">
    <location>
        <begin position="33"/>
        <end position="42"/>
    </location>
</feature>
<evidence type="ECO:0000313" key="3">
    <source>
        <dbReference type="Proteomes" id="UP001150941"/>
    </source>
</evidence>
<feature type="compositionally biased region" description="Polar residues" evidence="1">
    <location>
        <begin position="331"/>
        <end position="347"/>
    </location>
</feature>
<evidence type="ECO:0000256" key="1">
    <source>
        <dbReference type="SAM" id="MobiDB-lite"/>
    </source>
</evidence>
<reference evidence="2" key="2">
    <citation type="journal article" date="2023" name="IMA Fungus">
        <title>Comparative genomic study of the Penicillium genus elucidates a diverse pangenome and 15 lateral gene transfer events.</title>
        <authorList>
            <person name="Petersen C."/>
            <person name="Sorensen T."/>
            <person name="Nielsen M.R."/>
            <person name="Sondergaard T.E."/>
            <person name="Sorensen J.L."/>
            <person name="Fitzpatrick D.A."/>
            <person name="Frisvad J.C."/>
            <person name="Nielsen K.L."/>
        </authorList>
    </citation>
    <scope>NUCLEOTIDE SEQUENCE</scope>
    <source>
        <strain evidence="2">IBT 19713</strain>
    </source>
</reference>
<feature type="region of interest" description="Disordered" evidence="1">
    <location>
        <begin position="174"/>
        <end position="210"/>
    </location>
</feature>
<protein>
    <submittedName>
        <fullName evidence="2">Uncharacterized protein</fullName>
    </submittedName>
</protein>
<organism evidence="2 3">
    <name type="scientific">Penicillium chermesinum</name>
    <dbReference type="NCBI Taxonomy" id="63820"/>
    <lineage>
        <taxon>Eukaryota</taxon>
        <taxon>Fungi</taxon>
        <taxon>Dikarya</taxon>
        <taxon>Ascomycota</taxon>
        <taxon>Pezizomycotina</taxon>
        <taxon>Eurotiomycetes</taxon>
        <taxon>Eurotiomycetidae</taxon>
        <taxon>Eurotiales</taxon>
        <taxon>Aspergillaceae</taxon>
        <taxon>Penicillium</taxon>
    </lineage>
</organism>
<feature type="compositionally biased region" description="Low complexity" evidence="1">
    <location>
        <begin position="258"/>
        <end position="268"/>
    </location>
</feature>
<dbReference type="GeneID" id="83206792"/>
<dbReference type="InterPro" id="IPR022190">
    <property type="entry name" value="DUF3716"/>
</dbReference>
<sequence>MGTGWGKGKGETVRRSTSADTTCSAPATKKNKNTLTIPSSQIREGGRPTAPITTPNGNPEYPYVPSPDERSFFDALDDTDPDVDWTMKAGEPHYRPINTTTRLRAAVGQRIGTLVTDGDGEACERCYKGLGPFASCKTVTIRGITKFRGSCMNCVFAGGATKCTLRTGQQTAPAARGAHVPSTTRVADGAISKPGRPPAPKGPRISREGRAVTIDVDNLVYMPSQMSTMIHNLRTTKDLIEDFLADQKLPRNAEGQVAPAPSASSSQSKDYGMRDTGQAIREEPNTADQANALVPDRGSSHRTDDDTRNAGQVVQTTPPTNKARDTDKPTTDTIKSRSNNPFASMLQSKDHAMQGSGPAVQRGSKSEAASSGDQDPLASSIAGSKKFSNNAGKDQVDDVPVLPAGLSQSKDRKTQAAKKAVQKEVPKSETGRRIPLSSDTAKGRSNKSVAGLLQIKDGKTQAAKKAGQKE</sequence>
<comment type="caution">
    <text evidence="2">The sequence shown here is derived from an EMBL/GenBank/DDBJ whole genome shotgun (WGS) entry which is preliminary data.</text>
</comment>
<accession>A0A9W9NC75</accession>
<dbReference type="RefSeq" id="XP_058326056.1">
    <property type="nucleotide sequence ID" value="XM_058479488.1"/>
</dbReference>
<dbReference type="EMBL" id="JAPQKS010000008">
    <property type="protein sequence ID" value="KAJ5217185.1"/>
    <property type="molecule type" value="Genomic_DNA"/>
</dbReference>